<dbReference type="InterPro" id="IPR036890">
    <property type="entry name" value="HATPase_C_sf"/>
</dbReference>
<keyword evidence="3 4" id="KW-0597">Phosphoprotein</keyword>
<dbReference type="GO" id="GO:0005886">
    <property type="term" value="C:plasma membrane"/>
    <property type="evidence" value="ECO:0007669"/>
    <property type="project" value="UniProtKB-SubCell"/>
</dbReference>
<protein>
    <recommendedName>
        <fullName evidence="2">histidine kinase</fullName>
        <ecNumber evidence="2">2.7.13.3</ecNumber>
    </recommendedName>
</protein>
<dbReference type="KEGG" id="alp:LPB137_13575"/>
<dbReference type="Gene3D" id="3.30.565.10">
    <property type="entry name" value="Histidine kinase-like ATPase, C-terminal domain"/>
    <property type="match status" value="1"/>
</dbReference>
<dbReference type="EMBL" id="CP019070">
    <property type="protein sequence ID" value="APW66818.1"/>
    <property type="molecule type" value="Genomic_DNA"/>
</dbReference>
<dbReference type="Gene3D" id="3.40.50.2300">
    <property type="match status" value="1"/>
</dbReference>
<dbReference type="SUPFAM" id="SSF52172">
    <property type="entry name" value="CheY-like"/>
    <property type="match status" value="1"/>
</dbReference>
<dbReference type="InterPro" id="IPR005467">
    <property type="entry name" value="His_kinase_dom"/>
</dbReference>
<gene>
    <name evidence="7" type="ORF">LPB137_13575</name>
</gene>
<dbReference type="PROSITE" id="PS50110">
    <property type="entry name" value="RESPONSE_REGULATORY"/>
    <property type="match status" value="1"/>
</dbReference>
<dbReference type="SUPFAM" id="SSF55874">
    <property type="entry name" value="ATPase domain of HSP90 chaperone/DNA topoisomerase II/histidine kinase"/>
    <property type="match status" value="1"/>
</dbReference>
<dbReference type="InterPro" id="IPR011006">
    <property type="entry name" value="CheY-like_superfamily"/>
</dbReference>
<evidence type="ECO:0000313" key="8">
    <source>
        <dbReference type="Proteomes" id="UP000186074"/>
    </source>
</evidence>
<name>A0A1P8KQL2_9BACT</name>
<dbReference type="RefSeq" id="WP_076088983.1">
    <property type="nucleotide sequence ID" value="NZ_CP019070.1"/>
</dbReference>
<dbReference type="AlphaFoldDB" id="A0A1P8KQL2"/>
<dbReference type="EC" id="2.7.13.3" evidence="2"/>
<organism evidence="7 8">
    <name type="scientific">Poseidonibacter parvus</name>
    <dbReference type="NCBI Taxonomy" id="1850254"/>
    <lineage>
        <taxon>Bacteria</taxon>
        <taxon>Pseudomonadati</taxon>
        <taxon>Campylobacterota</taxon>
        <taxon>Epsilonproteobacteria</taxon>
        <taxon>Campylobacterales</taxon>
        <taxon>Arcobacteraceae</taxon>
        <taxon>Poseidonibacter</taxon>
    </lineage>
</organism>
<dbReference type="PANTHER" id="PTHR45339">
    <property type="entry name" value="HYBRID SIGNAL TRANSDUCTION HISTIDINE KINASE J"/>
    <property type="match status" value="1"/>
</dbReference>
<evidence type="ECO:0000256" key="1">
    <source>
        <dbReference type="ARBA" id="ARBA00000085"/>
    </source>
</evidence>
<dbReference type="SMART" id="SM00387">
    <property type="entry name" value="HATPase_c"/>
    <property type="match status" value="1"/>
</dbReference>
<feature type="domain" description="Response regulatory" evidence="6">
    <location>
        <begin position="107"/>
        <end position="221"/>
    </location>
</feature>
<evidence type="ECO:0000313" key="7">
    <source>
        <dbReference type="EMBL" id="APW66818.1"/>
    </source>
</evidence>
<evidence type="ECO:0000259" key="6">
    <source>
        <dbReference type="PROSITE" id="PS50110"/>
    </source>
</evidence>
<dbReference type="Pfam" id="PF02518">
    <property type="entry name" value="HATPase_c"/>
    <property type="match status" value="1"/>
</dbReference>
<evidence type="ECO:0000256" key="2">
    <source>
        <dbReference type="ARBA" id="ARBA00012438"/>
    </source>
</evidence>
<dbReference type="OrthoDB" id="9780312at2"/>
<evidence type="ECO:0000259" key="5">
    <source>
        <dbReference type="PROSITE" id="PS50109"/>
    </source>
</evidence>
<dbReference type="InterPro" id="IPR036641">
    <property type="entry name" value="HPT_dom_sf"/>
</dbReference>
<feature type="modified residue" description="4-aspartylphosphate" evidence="4">
    <location>
        <position position="156"/>
    </location>
</feature>
<reference evidence="7 8" key="1">
    <citation type="submission" date="2017-01" db="EMBL/GenBank/DDBJ databases">
        <title>Genome sequencing of Arcobacter sp. LPB0137.</title>
        <authorList>
            <person name="Lee G.-W."/>
            <person name="Yi H."/>
        </authorList>
    </citation>
    <scope>NUCLEOTIDE SEQUENCE [LARGE SCALE GENOMIC DNA]</scope>
    <source>
        <strain evidence="7 8">LPB0137</strain>
    </source>
</reference>
<accession>A0A1P8KQL2</accession>
<dbReference type="InterPro" id="IPR001789">
    <property type="entry name" value="Sig_transdc_resp-reg_receiver"/>
</dbReference>
<dbReference type="PRINTS" id="PR00344">
    <property type="entry name" value="BCTRLSENSOR"/>
</dbReference>
<proteinExistence type="predicted"/>
<dbReference type="CDD" id="cd17546">
    <property type="entry name" value="REC_hyHK_CKI1_RcsC-like"/>
    <property type="match status" value="1"/>
</dbReference>
<dbReference type="InterPro" id="IPR003594">
    <property type="entry name" value="HATPase_dom"/>
</dbReference>
<evidence type="ECO:0000256" key="4">
    <source>
        <dbReference type="PROSITE-ProRule" id="PRU00169"/>
    </source>
</evidence>
<dbReference type="InterPro" id="IPR004358">
    <property type="entry name" value="Sig_transdc_His_kin-like_C"/>
</dbReference>
<dbReference type="GO" id="GO:0004673">
    <property type="term" value="F:protein histidine kinase activity"/>
    <property type="evidence" value="ECO:0007669"/>
    <property type="project" value="UniProtKB-EC"/>
</dbReference>
<dbReference type="SMART" id="SM00448">
    <property type="entry name" value="REC"/>
    <property type="match status" value="1"/>
</dbReference>
<dbReference type="Proteomes" id="UP000186074">
    <property type="component" value="Chromosome"/>
</dbReference>
<dbReference type="PROSITE" id="PS50109">
    <property type="entry name" value="HIS_KIN"/>
    <property type="match status" value="1"/>
</dbReference>
<dbReference type="PANTHER" id="PTHR45339:SF3">
    <property type="entry name" value="HISTIDINE KINASE"/>
    <property type="match status" value="1"/>
</dbReference>
<evidence type="ECO:0000256" key="3">
    <source>
        <dbReference type="ARBA" id="ARBA00022553"/>
    </source>
</evidence>
<dbReference type="GO" id="GO:0000160">
    <property type="term" value="P:phosphorelay signal transduction system"/>
    <property type="evidence" value="ECO:0007669"/>
    <property type="project" value="InterPro"/>
</dbReference>
<dbReference type="SUPFAM" id="SSF47226">
    <property type="entry name" value="Histidine-containing phosphotransfer domain, HPT domain"/>
    <property type="match status" value="1"/>
</dbReference>
<comment type="catalytic activity">
    <reaction evidence="1">
        <text>ATP + protein L-histidine = ADP + protein N-phospho-L-histidine.</text>
        <dbReference type="EC" id="2.7.13.3"/>
    </reaction>
</comment>
<dbReference type="STRING" id="1850254.LPB137_13575"/>
<dbReference type="Pfam" id="PF00072">
    <property type="entry name" value="Response_reg"/>
    <property type="match status" value="1"/>
</dbReference>
<dbReference type="GO" id="GO:0005524">
    <property type="term" value="F:ATP binding"/>
    <property type="evidence" value="ECO:0007669"/>
    <property type="project" value="UniProtKB-KW"/>
</dbReference>
<feature type="domain" description="Histidine kinase" evidence="5">
    <location>
        <begin position="1"/>
        <end position="81"/>
    </location>
</feature>
<dbReference type="Gene3D" id="1.20.120.160">
    <property type="entry name" value="HPT domain"/>
    <property type="match status" value="1"/>
</dbReference>
<keyword evidence="8" id="KW-1185">Reference proteome</keyword>
<sequence length="427" mass="48077">MNFSYLSIDIIDSGIGISKDKQNKLFKGFSQIDTSNTREYGGSGLGLVISQNLAKLMKGNITVNSNEGKGSTFSFTTTLSHIKEDDNSSSQKLKKDEIPKKLLAKGKALLVEDNEINQIVAKQNLENFGLEVITAINGKIAVQKVQEENFDIIFMDLQMPIMDGYEASMQIRKISSTVPIVALSAAVLVEDLAKTKQAGMNEHLSKPIDVKKLKEVIIKYLETSYEEKGIKKEMSNYQNIEGINIEELITRLNDNKELAYKMLVSFATEKKDIVNKLNNLSIDCDEFNFLIHSIKGLSGNLSLNDVYEYSSKLYSSDDLENKKVLLDKLKSSLTFIINEINEKIVNNFDKHKTVDSLSENEILNELKKFNSEIAEGTFISSEKRNFIISQLNKISNEELAKELENYLSNFDYKNAQILLKKVIGDLS</sequence>